<proteinExistence type="predicted"/>
<evidence type="ECO:0000313" key="2">
    <source>
        <dbReference type="Proteomes" id="UP000216433"/>
    </source>
</evidence>
<name>A0A270NCL9_STEMA</name>
<dbReference type="RefSeq" id="WP_005419839.1">
    <property type="nucleotide sequence ID" value="NZ_JAEDVB010000015.1"/>
</dbReference>
<organism evidence="1 2">
    <name type="scientific">Stenotrophomonas maltophilia</name>
    <name type="common">Pseudomonas maltophilia</name>
    <name type="synonym">Xanthomonas maltophilia</name>
    <dbReference type="NCBI Taxonomy" id="40324"/>
    <lineage>
        <taxon>Bacteria</taxon>
        <taxon>Pseudomonadati</taxon>
        <taxon>Pseudomonadota</taxon>
        <taxon>Gammaproteobacteria</taxon>
        <taxon>Lysobacterales</taxon>
        <taxon>Lysobacteraceae</taxon>
        <taxon>Stenotrophomonas</taxon>
        <taxon>Stenotrophomonas maltophilia group</taxon>
    </lineage>
</organism>
<dbReference type="AlphaFoldDB" id="A0A270NCL9"/>
<protein>
    <submittedName>
        <fullName evidence="1">Uncharacterized protein</fullName>
    </submittedName>
</protein>
<sequence>MENDADVVALLESWFQFAAEDALVIDPGCITAEARGNLCAFSPPPDTFLDVAPVVAFVHRVAAYRAAQVAGHAMTFYCWHDAKVRQLRLSLVSSQHGHLPFGCHHVATTDVRSIVQAIVVDDWNNPRYLCLEDHDGIDAAGANADGPMYTEERPLRVAVIPLG</sequence>
<comment type="caution">
    <text evidence="1">The sequence shown here is derived from an EMBL/GenBank/DDBJ whole genome shotgun (WGS) entry which is preliminary data.</text>
</comment>
<accession>A0A270NCL9</accession>
<evidence type="ECO:0000313" key="1">
    <source>
        <dbReference type="EMBL" id="PAM69500.1"/>
    </source>
</evidence>
<gene>
    <name evidence="1" type="ORF">CEK00_15870</name>
</gene>
<reference evidence="1 2" key="1">
    <citation type="submission" date="2017-06" db="EMBL/GenBank/DDBJ databases">
        <title>Genome sequencing and assembly of Stenotrophomonas maltophilia DF07.</title>
        <authorList>
            <person name="Iyer R."/>
        </authorList>
    </citation>
    <scope>NUCLEOTIDE SEQUENCE [LARGE SCALE GENOMIC DNA]</scope>
    <source>
        <strain evidence="1 2">DF07</strain>
    </source>
</reference>
<dbReference type="Proteomes" id="UP000216433">
    <property type="component" value="Unassembled WGS sequence"/>
</dbReference>
<dbReference type="EMBL" id="NJGC01000019">
    <property type="protein sequence ID" value="PAM69500.1"/>
    <property type="molecule type" value="Genomic_DNA"/>
</dbReference>